<sequence>MSPSLFPFLLLLLGFICPLSSAVDLLFNGFNNEDLRLYANATLEPFTYHSHHHQRRPLFLLSLTHDDDAFSLGRALLPYPIPTKSSSRQVLPFAASFLFSVATVLTALPGHGLAFLFAPAPGTLGATSAQHLGLFNLSSNGDSSSRVLAVEFDVFRNEEFGDIDSNHVGVDLNSLTSVKSASAGYWPDDEAAFVGLTLNDGSNYQAWVDYAAGRLNVTIAPASLGRKPRRPLISVELDLSDVFLDEMYVGFCASTGRLVERHRVLGWSFSNSNFSSGDGLITANLPSFATPASSKLKRRLSIVLSVSATVIAMSFMGVLGLWVRRRRNRGQLVEEIIEEWESEYWPHRIDYHRIVAATDGFASSNLVGRGGNGTVYKGLLGGDPVAVKVFSRTNEEEAKLFAAEVCTLGRLKHRNLVRLRGWCRTRRPAAGAMIIVYDFMKNGSLDQWIYGAKKPLDWGSRARVLREVAAAVWYLHEGWGEAVVLHRDIKASNVMLDGEMTGRLGDFGLARAQPRGRLLRTTRVVGTAGYLAPEVIRSGRTTTATDVYAFGVLALELASGRMAAEEGRPPLVAWARDAVATNGELAAVEVRTRGSEGFDDWEAVRMVTVGLACTREEGPARPTMRQAVRMLGAEEWYEVPEVGGRRAEATSWLLDARLRRPVETASAGPISISTSQSGFRTDSCIIKEADV</sequence>
<dbReference type="SMART" id="SM00220">
    <property type="entry name" value="S_TKc"/>
    <property type="match status" value="1"/>
</dbReference>
<evidence type="ECO:0000313" key="20">
    <source>
        <dbReference type="Proteomes" id="UP000734854"/>
    </source>
</evidence>
<evidence type="ECO:0000256" key="4">
    <source>
        <dbReference type="ARBA" id="ARBA00022475"/>
    </source>
</evidence>
<dbReference type="FunFam" id="1.10.510.10:FF:000240">
    <property type="entry name" value="Lectin-domain containing receptor kinase A4.3"/>
    <property type="match status" value="1"/>
</dbReference>
<keyword evidence="12 16" id="KW-0472">Membrane</keyword>
<evidence type="ECO:0000256" key="9">
    <source>
        <dbReference type="ARBA" id="ARBA00022777"/>
    </source>
</evidence>
<evidence type="ECO:0000256" key="16">
    <source>
        <dbReference type="SAM" id="Phobius"/>
    </source>
</evidence>
<dbReference type="GO" id="GO:0002229">
    <property type="term" value="P:defense response to oomycetes"/>
    <property type="evidence" value="ECO:0007669"/>
    <property type="project" value="UniProtKB-ARBA"/>
</dbReference>
<dbReference type="FunFam" id="2.60.120.200:FF:000246">
    <property type="entry name" value="L-type lectin-domain containing receptor kinase V.9"/>
    <property type="match status" value="1"/>
</dbReference>
<feature type="signal peptide" evidence="17">
    <location>
        <begin position="1"/>
        <end position="22"/>
    </location>
</feature>
<evidence type="ECO:0000256" key="10">
    <source>
        <dbReference type="ARBA" id="ARBA00022840"/>
    </source>
</evidence>
<dbReference type="Pfam" id="PF00069">
    <property type="entry name" value="Pkinase"/>
    <property type="match status" value="1"/>
</dbReference>
<dbReference type="GO" id="GO:0005886">
    <property type="term" value="C:plasma membrane"/>
    <property type="evidence" value="ECO:0007669"/>
    <property type="project" value="UniProtKB-SubCell"/>
</dbReference>
<evidence type="ECO:0000256" key="17">
    <source>
        <dbReference type="SAM" id="SignalP"/>
    </source>
</evidence>
<keyword evidence="4" id="KW-1003">Cell membrane</keyword>
<evidence type="ECO:0000256" key="2">
    <source>
        <dbReference type="ARBA" id="ARBA00008536"/>
    </source>
</evidence>
<gene>
    <name evidence="19" type="ORF">ZIOFF_029222</name>
</gene>
<comment type="similarity">
    <text evidence="3">In the C-terminal section; belongs to the protein kinase superfamily. Ser/Thr protein kinase family.</text>
</comment>
<comment type="caution">
    <text evidence="19">The sequence shown here is derived from an EMBL/GenBank/DDBJ whole genome shotgun (WGS) entry which is preliminary data.</text>
</comment>
<keyword evidence="13" id="KW-0675">Receptor</keyword>
<evidence type="ECO:0000256" key="11">
    <source>
        <dbReference type="ARBA" id="ARBA00022989"/>
    </source>
</evidence>
<dbReference type="Proteomes" id="UP000734854">
    <property type="component" value="Unassembled WGS sequence"/>
</dbReference>
<keyword evidence="5" id="KW-0808">Transferase</keyword>
<dbReference type="InterPro" id="IPR017441">
    <property type="entry name" value="Protein_kinase_ATP_BS"/>
</dbReference>
<comment type="similarity">
    <text evidence="2">In the N-terminal section; belongs to the leguminous lectin family.</text>
</comment>
<evidence type="ECO:0000256" key="8">
    <source>
        <dbReference type="ARBA" id="ARBA00022741"/>
    </source>
</evidence>
<comment type="subcellular location">
    <subcellularLocation>
        <location evidence="1">Cell membrane</location>
        <topology evidence="1">Single-pass type I membrane protein</topology>
    </subcellularLocation>
</comment>
<dbReference type="InterPro" id="IPR000719">
    <property type="entry name" value="Prot_kinase_dom"/>
</dbReference>
<evidence type="ECO:0000313" key="19">
    <source>
        <dbReference type="EMBL" id="KAG6511167.1"/>
    </source>
</evidence>
<evidence type="ECO:0000256" key="3">
    <source>
        <dbReference type="ARBA" id="ARBA00010217"/>
    </source>
</evidence>
<dbReference type="PROSITE" id="PS00108">
    <property type="entry name" value="PROTEIN_KINASE_ST"/>
    <property type="match status" value="1"/>
</dbReference>
<dbReference type="GO" id="GO:0030246">
    <property type="term" value="F:carbohydrate binding"/>
    <property type="evidence" value="ECO:0007669"/>
    <property type="project" value="InterPro"/>
</dbReference>
<dbReference type="CDD" id="cd06899">
    <property type="entry name" value="lectin_legume_LecRK_Arcelin_ConA"/>
    <property type="match status" value="1"/>
</dbReference>
<proteinExistence type="inferred from homology"/>
<organism evidence="19 20">
    <name type="scientific">Zingiber officinale</name>
    <name type="common">Ginger</name>
    <name type="synonym">Amomum zingiber</name>
    <dbReference type="NCBI Taxonomy" id="94328"/>
    <lineage>
        <taxon>Eukaryota</taxon>
        <taxon>Viridiplantae</taxon>
        <taxon>Streptophyta</taxon>
        <taxon>Embryophyta</taxon>
        <taxon>Tracheophyta</taxon>
        <taxon>Spermatophyta</taxon>
        <taxon>Magnoliopsida</taxon>
        <taxon>Liliopsida</taxon>
        <taxon>Zingiberales</taxon>
        <taxon>Zingiberaceae</taxon>
        <taxon>Zingiber</taxon>
    </lineage>
</organism>
<keyword evidence="8 15" id="KW-0547">Nucleotide-binding</keyword>
<keyword evidence="11 16" id="KW-1133">Transmembrane helix</keyword>
<evidence type="ECO:0000256" key="1">
    <source>
        <dbReference type="ARBA" id="ARBA00004251"/>
    </source>
</evidence>
<feature type="chain" id="PRO_5035241032" description="Protein kinase domain-containing protein" evidence="17">
    <location>
        <begin position="23"/>
        <end position="691"/>
    </location>
</feature>
<keyword evidence="6 16" id="KW-0812">Transmembrane</keyword>
<evidence type="ECO:0000256" key="5">
    <source>
        <dbReference type="ARBA" id="ARBA00022679"/>
    </source>
</evidence>
<feature type="domain" description="Protein kinase" evidence="18">
    <location>
        <begin position="361"/>
        <end position="637"/>
    </location>
</feature>
<evidence type="ECO:0000256" key="13">
    <source>
        <dbReference type="ARBA" id="ARBA00023170"/>
    </source>
</evidence>
<keyword evidence="9" id="KW-0418">Kinase</keyword>
<evidence type="ECO:0000256" key="15">
    <source>
        <dbReference type="PROSITE-ProRule" id="PRU10141"/>
    </source>
</evidence>
<dbReference type="PROSITE" id="PS50011">
    <property type="entry name" value="PROTEIN_KINASE_DOM"/>
    <property type="match status" value="1"/>
</dbReference>
<dbReference type="OrthoDB" id="543442at2759"/>
<evidence type="ECO:0000256" key="6">
    <source>
        <dbReference type="ARBA" id="ARBA00022692"/>
    </source>
</evidence>
<feature type="binding site" evidence="15">
    <location>
        <position position="388"/>
    </location>
    <ligand>
        <name>ATP</name>
        <dbReference type="ChEBI" id="CHEBI:30616"/>
    </ligand>
</feature>
<evidence type="ECO:0000256" key="14">
    <source>
        <dbReference type="ARBA" id="ARBA00023180"/>
    </source>
</evidence>
<evidence type="ECO:0000256" key="12">
    <source>
        <dbReference type="ARBA" id="ARBA00023136"/>
    </source>
</evidence>
<evidence type="ECO:0000259" key="18">
    <source>
        <dbReference type="PROSITE" id="PS50011"/>
    </source>
</evidence>
<keyword evidence="14" id="KW-0325">Glycoprotein</keyword>
<protein>
    <recommendedName>
        <fullName evidence="18">Protein kinase domain-containing protein</fullName>
    </recommendedName>
</protein>
<accession>A0A8J5LEA8</accession>
<feature type="transmembrane region" description="Helical" evidence="16">
    <location>
        <begin position="300"/>
        <end position="323"/>
    </location>
</feature>
<dbReference type="InterPro" id="IPR008271">
    <property type="entry name" value="Ser/Thr_kinase_AS"/>
</dbReference>
<keyword evidence="20" id="KW-1185">Reference proteome</keyword>
<name>A0A8J5LEA8_ZINOF</name>
<evidence type="ECO:0000256" key="7">
    <source>
        <dbReference type="ARBA" id="ARBA00022729"/>
    </source>
</evidence>
<dbReference type="GO" id="GO:0004672">
    <property type="term" value="F:protein kinase activity"/>
    <property type="evidence" value="ECO:0007669"/>
    <property type="project" value="InterPro"/>
</dbReference>
<dbReference type="AlphaFoldDB" id="A0A8J5LEA8"/>
<dbReference type="PANTHER" id="PTHR27007">
    <property type="match status" value="1"/>
</dbReference>
<reference evidence="19 20" key="1">
    <citation type="submission" date="2020-08" db="EMBL/GenBank/DDBJ databases">
        <title>Plant Genome Project.</title>
        <authorList>
            <person name="Zhang R.-G."/>
        </authorList>
    </citation>
    <scope>NUCLEOTIDE SEQUENCE [LARGE SCALE GENOMIC DNA]</scope>
    <source>
        <tissue evidence="19">Rhizome</tissue>
    </source>
</reference>
<dbReference type="InterPro" id="IPR050528">
    <property type="entry name" value="L-type_Lectin-RKs"/>
</dbReference>
<dbReference type="PROSITE" id="PS00107">
    <property type="entry name" value="PROTEIN_KINASE_ATP"/>
    <property type="match status" value="1"/>
</dbReference>
<keyword evidence="10 15" id="KW-0067">ATP-binding</keyword>
<dbReference type="EMBL" id="JACMSC010000008">
    <property type="protein sequence ID" value="KAG6511167.1"/>
    <property type="molecule type" value="Genomic_DNA"/>
</dbReference>
<keyword evidence="7 17" id="KW-0732">Signal</keyword>
<dbReference type="InterPro" id="IPR001220">
    <property type="entry name" value="Legume_lectin_dom"/>
</dbReference>
<dbReference type="Pfam" id="PF00139">
    <property type="entry name" value="Lectin_legB"/>
    <property type="match status" value="1"/>
</dbReference>
<dbReference type="GO" id="GO:0005524">
    <property type="term" value="F:ATP binding"/>
    <property type="evidence" value="ECO:0007669"/>
    <property type="project" value="UniProtKB-UniRule"/>
</dbReference>